<feature type="transmembrane region" description="Helical" evidence="1">
    <location>
        <begin position="45"/>
        <end position="67"/>
    </location>
</feature>
<dbReference type="EMBL" id="JAJADQ010000009">
    <property type="protein sequence ID" value="MCB2379327.1"/>
    <property type="molecule type" value="Genomic_DNA"/>
</dbReference>
<organism evidence="2 3">
    <name type="scientific">Hymenobacter nitidus</name>
    <dbReference type="NCBI Taxonomy" id="2880929"/>
    <lineage>
        <taxon>Bacteria</taxon>
        <taxon>Pseudomonadati</taxon>
        <taxon>Bacteroidota</taxon>
        <taxon>Cytophagia</taxon>
        <taxon>Cytophagales</taxon>
        <taxon>Hymenobacteraceae</taxon>
        <taxon>Hymenobacter</taxon>
    </lineage>
</organism>
<keyword evidence="1" id="KW-0812">Transmembrane</keyword>
<evidence type="ECO:0000313" key="3">
    <source>
        <dbReference type="Proteomes" id="UP001165297"/>
    </source>
</evidence>
<evidence type="ECO:0008006" key="4">
    <source>
        <dbReference type="Google" id="ProtNLM"/>
    </source>
</evidence>
<feature type="transmembrane region" description="Helical" evidence="1">
    <location>
        <begin position="107"/>
        <end position="126"/>
    </location>
</feature>
<sequence>MQRRSFLLLCSKKTFITTLLVATATIIAVWFVGLRQEWTLFRDSLVAATILTASFSSFLTVSLYVGVKLRDTLGPIATRQRLLALPENLPDVDLADLDFDAGEGAGILMAILFWLLAAVVAVALLWMFAAIAWAAFVICAAILYWIFFRALRLVFRHSAWCKGHLLRSLRYSLTYTALYLGWLYGIILLLHYLR</sequence>
<comment type="caution">
    <text evidence="2">The sequence shown here is derived from an EMBL/GenBank/DDBJ whole genome shotgun (WGS) entry which is preliminary data.</text>
</comment>
<feature type="transmembrane region" description="Helical" evidence="1">
    <location>
        <begin position="172"/>
        <end position="193"/>
    </location>
</feature>
<feature type="transmembrane region" description="Helical" evidence="1">
    <location>
        <begin position="14"/>
        <end position="33"/>
    </location>
</feature>
<evidence type="ECO:0000256" key="1">
    <source>
        <dbReference type="SAM" id="Phobius"/>
    </source>
</evidence>
<reference evidence="2" key="1">
    <citation type="submission" date="2021-10" db="EMBL/GenBank/DDBJ databases">
        <authorList>
            <person name="Dean J.D."/>
            <person name="Kim M.K."/>
            <person name="Newey C.N."/>
            <person name="Stoker T.S."/>
            <person name="Thompson D.W."/>
            <person name="Grose J.H."/>
        </authorList>
    </citation>
    <scope>NUCLEOTIDE SEQUENCE</scope>
    <source>
        <strain evidence="2">BT635</strain>
    </source>
</reference>
<feature type="transmembrane region" description="Helical" evidence="1">
    <location>
        <begin position="132"/>
        <end position="151"/>
    </location>
</feature>
<keyword evidence="1" id="KW-1133">Transmembrane helix</keyword>
<evidence type="ECO:0000313" key="2">
    <source>
        <dbReference type="EMBL" id="MCB2379327.1"/>
    </source>
</evidence>
<accession>A0ABS8AH85</accession>
<gene>
    <name evidence="2" type="ORF">LGH70_17145</name>
</gene>
<protein>
    <recommendedName>
        <fullName evidence="4">Ubiquinone biosynthesis protein UbiA</fullName>
    </recommendedName>
</protein>
<keyword evidence="1" id="KW-0472">Membrane</keyword>
<dbReference type="Proteomes" id="UP001165297">
    <property type="component" value="Unassembled WGS sequence"/>
</dbReference>
<proteinExistence type="predicted"/>
<keyword evidence="3" id="KW-1185">Reference proteome</keyword>
<dbReference type="RefSeq" id="WP_226188073.1">
    <property type="nucleotide sequence ID" value="NZ_JAJADQ010000009.1"/>
</dbReference>
<name>A0ABS8AH85_9BACT</name>